<accession>A0A446CIW1</accession>
<evidence type="ECO:0000256" key="1">
    <source>
        <dbReference type="SAM" id="MobiDB-lite"/>
    </source>
</evidence>
<feature type="compositionally biased region" description="Low complexity" evidence="1">
    <location>
        <begin position="298"/>
        <end position="320"/>
    </location>
</feature>
<organism evidence="2 3">
    <name type="scientific">Achromobacter agilis</name>
    <dbReference type="NCBI Taxonomy" id="1353888"/>
    <lineage>
        <taxon>Bacteria</taxon>
        <taxon>Pseudomonadati</taxon>
        <taxon>Pseudomonadota</taxon>
        <taxon>Betaproteobacteria</taxon>
        <taxon>Burkholderiales</taxon>
        <taxon>Alcaligenaceae</taxon>
        <taxon>Achromobacter</taxon>
    </lineage>
</organism>
<feature type="region of interest" description="Disordered" evidence="1">
    <location>
        <begin position="1"/>
        <end position="148"/>
    </location>
</feature>
<proteinExistence type="predicted"/>
<dbReference type="Proteomes" id="UP000289184">
    <property type="component" value="Unassembled WGS sequence"/>
</dbReference>
<reference evidence="2 3" key="1">
    <citation type="submission" date="2018-07" db="EMBL/GenBank/DDBJ databases">
        <authorList>
            <person name="Peeters C."/>
        </authorList>
    </citation>
    <scope>NUCLEOTIDE SEQUENCE [LARGE SCALE GENOMIC DNA]</scope>
    <source>
        <strain evidence="2 3">LMG 3411</strain>
    </source>
</reference>
<dbReference type="EMBL" id="UFQB01000013">
    <property type="protein sequence ID" value="SSW67713.1"/>
    <property type="molecule type" value="Genomic_DNA"/>
</dbReference>
<gene>
    <name evidence="2" type="ORF">AGI3411_03196</name>
</gene>
<evidence type="ECO:0000313" key="2">
    <source>
        <dbReference type="EMBL" id="SSW67713.1"/>
    </source>
</evidence>
<feature type="region of interest" description="Disordered" evidence="1">
    <location>
        <begin position="298"/>
        <end position="330"/>
    </location>
</feature>
<feature type="compositionally biased region" description="Basic and acidic residues" evidence="1">
    <location>
        <begin position="22"/>
        <end position="31"/>
    </location>
</feature>
<keyword evidence="3" id="KW-1185">Reference proteome</keyword>
<feature type="compositionally biased region" description="Basic residues" evidence="1">
    <location>
        <begin position="32"/>
        <end position="52"/>
    </location>
</feature>
<feature type="compositionally biased region" description="Basic residues" evidence="1">
    <location>
        <begin position="107"/>
        <end position="148"/>
    </location>
</feature>
<feature type="region of interest" description="Disordered" evidence="1">
    <location>
        <begin position="352"/>
        <end position="447"/>
    </location>
</feature>
<dbReference type="AlphaFoldDB" id="A0A446CIW1"/>
<protein>
    <submittedName>
        <fullName evidence="2">Uncharacterized protein</fullName>
    </submittedName>
</protein>
<sequence>MDAAGPGLPPAAGPGRRRRHGRGGDAADPRRFVRHRLHGRPRLRPPRRHAHPRQLGPGRVASRRTGGRGRIPPARRLSAPGMAAGPAAHRRQAPRQPARPDGPGHPPGRHPFRARRAGRAHRQPGRSAGRHRPRRGPGAGLRRRRPRHRMGVGRRAVLGFAGAPHHRDGAPYLSRVAAAAFLLVPRQHPRSPAASHVRAGMGHRARHGPAHADLRVRTQRLRHAARRAAGSADPWPRLPGRLRHPMGRLRRAGRAAACHERAAGRPSARHRGAAAYAYAALAAWRAPRALPAPRRAIAPARRSRPAAAAGARASLAGRTAARLRRRAGRPIARAIPDRTGRGRIVLPARLGRRRAVQASGTDRKSLPRRGPRADRRADGGRRTQRNRATELCADGPGQNRRNRRSGASVAAQPATRQRLLADRAARGQPLQTGVRGFPGPLWPSRRL</sequence>
<feature type="compositionally biased region" description="Basic and acidic residues" evidence="1">
    <location>
        <begin position="361"/>
        <end position="381"/>
    </location>
</feature>
<name>A0A446CIW1_9BURK</name>
<evidence type="ECO:0000313" key="3">
    <source>
        <dbReference type="Proteomes" id="UP000289184"/>
    </source>
</evidence>